<sequence length="644" mass="75929">MNLDKHDKLLVNSLKNKLTEENILLLDVNPLKIKDGEYHILILNNKLIFLKRLNFDSLESFIQTVKFFLKDSQKNDYKRLKQRLNNHRQLVKDKNNQLLRFDIQIKYYLPDFNIKNYEYTKLNKEIKYFLDDCIFQNEFRKIITNPQKEFKVSNDQKIITHEMKKVILQKLSPEYTISKPNIGEIINHSNTDDKDYYVKSNDRIANIYTLDEEQINIINNISKGNQLLLACAGSGKSVLLLSKCFKAASKHPDRKFLLTCYNVNLKNYYEWQIEVAGFREKNVECITFLALCKRLIKNNKLKYNGKRDDFDKIFETVKKALKEGKINERYFGIFIDEVQIFKSEWYKFCFNLLENKNSNDHLFVVCGDLSQRVKLELEQGKAPWQGDEKLPDFNKEKNIIRIEKNYRNTKQINDYINSFIGLARNCLSRLRFKHGSEDLFLRGKAFREGELPKILELKNYNNKSEAKMIIKEIDCLIKKGVSISEIAVVMFHKQFRSRTGIPNWEDRHYNIFNPLIRLLHNNKYSHTILFDYGNELRSDYAERKGINLISSEGALGLDFDAVILCGLKPMGLYHNTKDAEIIFDKSNPVDERLEIEKNFHENITTLYTSCTRARNYLSIILPETIDESIYSYLLKKAKVKMSIK</sequence>
<proteinExistence type="predicted"/>
<reference evidence="2" key="1">
    <citation type="submission" date="2020-11" db="EMBL/GenBank/DDBJ databases">
        <title>Halonatronomonas betainensis gen. nov., sp. nov. a novel haloalkaliphilic representative of the family Halanaerobiacae capable of betaine degradation.</title>
        <authorList>
            <person name="Boltyanskaya Y."/>
            <person name="Kevbrin V."/>
            <person name="Detkova E."/>
            <person name="Grouzdev D.S."/>
            <person name="Koziaeva V."/>
            <person name="Zhilina T."/>
        </authorList>
    </citation>
    <scope>NUCLEOTIDE SEQUENCE</scope>
    <source>
        <strain evidence="2">Z-7014</strain>
    </source>
</reference>
<dbReference type="EMBL" id="JADPIE010000001">
    <property type="protein sequence ID" value="MBF8435515.1"/>
    <property type="molecule type" value="Genomic_DNA"/>
</dbReference>
<dbReference type="InterPro" id="IPR000212">
    <property type="entry name" value="DNA_helicase_UvrD/REP"/>
</dbReference>
<dbReference type="GO" id="GO:0005524">
    <property type="term" value="F:ATP binding"/>
    <property type="evidence" value="ECO:0007669"/>
    <property type="project" value="InterPro"/>
</dbReference>
<comment type="caution">
    <text evidence="2">The sequence shown here is derived from an EMBL/GenBank/DDBJ whole genome shotgun (WGS) entry which is preliminary data.</text>
</comment>
<dbReference type="GO" id="GO:0000725">
    <property type="term" value="P:recombinational repair"/>
    <property type="evidence" value="ECO:0007669"/>
    <property type="project" value="TreeGrafter"/>
</dbReference>
<dbReference type="Gene3D" id="3.40.50.300">
    <property type="entry name" value="P-loop containing nucleotide triphosphate hydrolases"/>
    <property type="match status" value="2"/>
</dbReference>
<keyword evidence="1" id="KW-0175">Coiled coil</keyword>
<evidence type="ECO:0000313" key="2">
    <source>
        <dbReference type="EMBL" id="MBF8435515.1"/>
    </source>
</evidence>
<dbReference type="GO" id="GO:0043138">
    <property type="term" value="F:3'-5' DNA helicase activity"/>
    <property type="evidence" value="ECO:0007669"/>
    <property type="project" value="TreeGrafter"/>
</dbReference>
<dbReference type="RefSeq" id="WP_270452142.1">
    <property type="nucleotide sequence ID" value="NZ_JADPIE010000001.1"/>
</dbReference>
<protein>
    <recommendedName>
        <fullName evidence="4">DNA helicase</fullName>
    </recommendedName>
</protein>
<feature type="coiled-coil region" evidence="1">
    <location>
        <begin position="70"/>
        <end position="97"/>
    </location>
</feature>
<dbReference type="PANTHER" id="PTHR11070:SF2">
    <property type="entry name" value="ATP-DEPENDENT DNA HELICASE SRS2"/>
    <property type="match status" value="1"/>
</dbReference>
<keyword evidence="3" id="KW-1185">Reference proteome</keyword>
<dbReference type="InterPro" id="IPR027417">
    <property type="entry name" value="P-loop_NTPase"/>
</dbReference>
<accession>A0A931ASA7</accession>
<dbReference type="SUPFAM" id="SSF52540">
    <property type="entry name" value="P-loop containing nucleoside triphosphate hydrolases"/>
    <property type="match status" value="1"/>
</dbReference>
<dbReference type="PANTHER" id="PTHR11070">
    <property type="entry name" value="UVRD / RECB / PCRA DNA HELICASE FAMILY MEMBER"/>
    <property type="match status" value="1"/>
</dbReference>
<gene>
    <name evidence="2" type="ORF">I0Q91_00355</name>
</gene>
<dbReference type="GO" id="GO:0003677">
    <property type="term" value="F:DNA binding"/>
    <property type="evidence" value="ECO:0007669"/>
    <property type="project" value="InterPro"/>
</dbReference>
<name>A0A931ASA7_9FIRM</name>
<evidence type="ECO:0000313" key="3">
    <source>
        <dbReference type="Proteomes" id="UP000621436"/>
    </source>
</evidence>
<evidence type="ECO:0008006" key="4">
    <source>
        <dbReference type="Google" id="ProtNLM"/>
    </source>
</evidence>
<evidence type="ECO:0000256" key="1">
    <source>
        <dbReference type="SAM" id="Coils"/>
    </source>
</evidence>
<dbReference type="AlphaFoldDB" id="A0A931ASA7"/>
<organism evidence="2 3">
    <name type="scientific">Halonatronomonas betaini</name>
    <dbReference type="NCBI Taxonomy" id="2778430"/>
    <lineage>
        <taxon>Bacteria</taxon>
        <taxon>Bacillati</taxon>
        <taxon>Bacillota</taxon>
        <taxon>Clostridia</taxon>
        <taxon>Halanaerobiales</taxon>
        <taxon>Halarsenatibacteraceae</taxon>
        <taxon>Halonatronomonas</taxon>
    </lineage>
</organism>
<dbReference type="Proteomes" id="UP000621436">
    <property type="component" value="Unassembled WGS sequence"/>
</dbReference>